<accession>A0A382MIC6</accession>
<dbReference type="InterPro" id="IPR000917">
    <property type="entry name" value="Sulfatase_N"/>
</dbReference>
<dbReference type="InterPro" id="IPR050738">
    <property type="entry name" value="Sulfatase"/>
</dbReference>
<comment type="similarity">
    <text evidence="1">Belongs to the sulfatase family.</text>
</comment>
<dbReference type="GO" id="GO:0004065">
    <property type="term" value="F:arylsulfatase activity"/>
    <property type="evidence" value="ECO:0007669"/>
    <property type="project" value="TreeGrafter"/>
</dbReference>
<dbReference type="PANTHER" id="PTHR42693:SF33">
    <property type="entry name" value="ARYLSULFATASE"/>
    <property type="match status" value="1"/>
</dbReference>
<reference evidence="3" key="1">
    <citation type="submission" date="2018-05" db="EMBL/GenBank/DDBJ databases">
        <authorList>
            <person name="Lanie J.A."/>
            <person name="Ng W.-L."/>
            <person name="Kazmierczak K.M."/>
            <person name="Andrzejewski T.M."/>
            <person name="Davidsen T.M."/>
            <person name="Wayne K.J."/>
            <person name="Tettelin H."/>
            <person name="Glass J.I."/>
            <person name="Rusch D."/>
            <person name="Podicherti R."/>
            <person name="Tsui H.-C.T."/>
            <person name="Winkler M.E."/>
        </authorList>
    </citation>
    <scope>NUCLEOTIDE SEQUENCE</scope>
</reference>
<evidence type="ECO:0000256" key="1">
    <source>
        <dbReference type="ARBA" id="ARBA00008779"/>
    </source>
</evidence>
<gene>
    <name evidence="3" type="ORF">METZ01_LOCUS300719</name>
</gene>
<dbReference type="AlphaFoldDB" id="A0A382MIC6"/>
<feature type="domain" description="Sulfatase N-terminal" evidence="2">
    <location>
        <begin position="17"/>
        <end position="106"/>
    </location>
</feature>
<proteinExistence type="inferred from homology"/>
<organism evidence="3">
    <name type="scientific">marine metagenome</name>
    <dbReference type="NCBI Taxonomy" id="408172"/>
    <lineage>
        <taxon>unclassified sequences</taxon>
        <taxon>metagenomes</taxon>
        <taxon>ecological metagenomes</taxon>
    </lineage>
</organism>
<evidence type="ECO:0000259" key="2">
    <source>
        <dbReference type="Pfam" id="PF00884"/>
    </source>
</evidence>
<protein>
    <recommendedName>
        <fullName evidence="2">Sulfatase N-terminal domain-containing protein</fullName>
    </recommendedName>
</protein>
<dbReference type="Pfam" id="PF00884">
    <property type="entry name" value="Sulfatase"/>
    <property type="match status" value="1"/>
</dbReference>
<dbReference type="SUPFAM" id="SSF53649">
    <property type="entry name" value="Alkaline phosphatase-like"/>
    <property type="match status" value="1"/>
</dbReference>
<evidence type="ECO:0000313" key="3">
    <source>
        <dbReference type="EMBL" id="SVC47865.1"/>
    </source>
</evidence>
<dbReference type="EMBL" id="UINC01093438">
    <property type="protein sequence ID" value="SVC47865.1"/>
    <property type="molecule type" value="Genomic_DNA"/>
</dbReference>
<dbReference type="InterPro" id="IPR017850">
    <property type="entry name" value="Alkaline_phosphatase_core_sf"/>
</dbReference>
<dbReference type="Gene3D" id="3.40.720.10">
    <property type="entry name" value="Alkaline Phosphatase, subunit A"/>
    <property type="match status" value="1"/>
</dbReference>
<feature type="non-terminal residue" evidence="3">
    <location>
        <position position="106"/>
    </location>
</feature>
<dbReference type="PANTHER" id="PTHR42693">
    <property type="entry name" value="ARYLSULFATASE FAMILY MEMBER"/>
    <property type="match status" value="1"/>
</dbReference>
<sequence>MTLVALSVQAADQPLKPNIVIIFTDDQGYADLACYGNKKNKTPRLDQLAKEGTRFTSFYSQTVCGPSRSALLTGRQPIRSGGWGMPASEITWAELVGKAGYQTACI</sequence>
<name>A0A382MIC6_9ZZZZ</name>